<dbReference type="Pfam" id="PF07686">
    <property type="entry name" value="V-set"/>
    <property type="match status" value="1"/>
</dbReference>
<feature type="domain" description="Immunoglobulin V-set" evidence="6">
    <location>
        <begin position="42"/>
        <end position="129"/>
    </location>
</feature>
<dbReference type="OMA" id="VYGKCCP"/>
<dbReference type="GeneTree" id="ENSGT01100000263479"/>
<evidence type="ECO:0000256" key="5">
    <source>
        <dbReference type="SAM" id="SignalP"/>
    </source>
</evidence>
<proteinExistence type="inferred from homology"/>
<reference evidence="7 8" key="1">
    <citation type="journal article" date="2009" name="Science">
        <title>Genome sequence, comparative analysis, and population genetics of the domestic horse.</title>
        <authorList>
            <consortium name="Broad Institute Genome Sequencing Platform"/>
            <consortium name="Broad Institute Whole Genome Assembly Team"/>
            <person name="Wade C.M."/>
            <person name="Giulotto E."/>
            <person name="Sigurdsson S."/>
            <person name="Zoli M."/>
            <person name="Gnerre S."/>
            <person name="Imsland F."/>
            <person name="Lear T.L."/>
            <person name="Adelson D.L."/>
            <person name="Bailey E."/>
            <person name="Bellone R.R."/>
            <person name="Bloecker H."/>
            <person name="Distl O."/>
            <person name="Edgar R.C."/>
            <person name="Garber M."/>
            <person name="Leeb T."/>
            <person name="Mauceli E."/>
            <person name="MacLeod J.N."/>
            <person name="Penedo M.C.T."/>
            <person name="Raison J.M."/>
            <person name="Sharpe T."/>
            <person name="Vogel J."/>
            <person name="Andersson L."/>
            <person name="Antczak D.F."/>
            <person name="Biagi T."/>
            <person name="Binns M.M."/>
            <person name="Chowdhary B.P."/>
            <person name="Coleman S.J."/>
            <person name="Della Valle G."/>
            <person name="Fryc S."/>
            <person name="Guerin G."/>
            <person name="Hasegawa T."/>
            <person name="Hill E.W."/>
            <person name="Jurka J."/>
            <person name="Kiialainen A."/>
            <person name="Lindgren G."/>
            <person name="Liu J."/>
            <person name="Magnani E."/>
            <person name="Mickelson J.R."/>
            <person name="Murray J."/>
            <person name="Nergadze S.G."/>
            <person name="Onofrio R."/>
            <person name="Pedroni S."/>
            <person name="Piras M.F."/>
            <person name="Raudsepp T."/>
            <person name="Rocchi M."/>
            <person name="Roeed K.H."/>
            <person name="Ryder O.A."/>
            <person name="Searle S."/>
            <person name="Skow L."/>
            <person name="Swinburne J.E."/>
            <person name="Syvaenen A.C."/>
            <person name="Tozaki T."/>
            <person name="Valberg S.J."/>
            <person name="Vaudin M."/>
            <person name="White J.R."/>
            <person name="Zody M.C."/>
            <person name="Lander E.S."/>
            <person name="Lindblad-Toh K."/>
        </authorList>
    </citation>
    <scope>NUCLEOTIDE SEQUENCE [LARGE SCALE GENOMIC DNA]</scope>
    <source>
        <strain evidence="7 8">Thoroughbred</strain>
    </source>
</reference>
<dbReference type="SUPFAM" id="SSF48726">
    <property type="entry name" value="Immunoglobulin"/>
    <property type="match status" value="1"/>
</dbReference>
<evidence type="ECO:0000259" key="6">
    <source>
        <dbReference type="Pfam" id="PF07686"/>
    </source>
</evidence>
<keyword evidence="2" id="KW-0325">Glycoprotein</keyword>
<name>A0A3Q2LHR8_HORSE</name>
<dbReference type="Gene3D" id="2.60.40.10">
    <property type="entry name" value="Immunoglobulins"/>
    <property type="match status" value="1"/>
</dbReference>
<dbReference type="InterPro" id="IPR013106">
    <property type="entry name" value="Ig_V-set"/>
</dbReference>
<keyword evidence="1 5" id="KW-0732">Signal</keyword>
<evidence type="ECO:0000313" key="8">
    <source>
        <dbReference type="Proteomes" id="UP000002281"/>
    </source>
</evidence>
<dbReference type="InterPro" id="IPR050831">
    <property type="entry name" value="CEA_cell_adhesion"/>
</dbReference>
<protein>
    <recommendedName>
        <fullName evidence="6">Immunoglobulin V-set domain-containing protein</fullName>
    </recommendedName>
</protein>
<dbReference type="InterPro" id="IPR036179">
    <property type="entry name" value="Ig-like_dom_sf"/>
</dbReference>
<evidence type="ECO:0000256" key="3">
    <source>
        <dbReference type="ARBA" id="ARBA00023319"/>
    </source>
</evidence>
<evidence type="ECO:0000256" key="2">
    <source>
        <dbReference type="ARBA" id="ARBA00023180"/>
    </source>
</evidence>
<dbReference type="Ensembl" id="ENSECAT00000040245.3">
    <property type="protein sequence ID" value="ENSECAP00000040555.2"/>
    <property type="gene ID" value="ENSECAG00000028632.3"/>
</dbReference>
<feature type="signal peptide" evidence="5">
    <location>
        <begin position="1"/>
        <end position="35"/>
    </location>
</feature>
<evidence type="ECO:0000256" key="1">
    <source>
        <dbReference type="ARBA" id="ARBA00022729"/>
    </source>
</evidence>
<comment type="similarity">
    <text evidence="4">Belongs to the immunoglobulin superfamily. CEA family.</text>
</comment>
<keyword evidence="8" id="KW-1185">Reference proteome</keyword>
<dbReference type="AlphaFoldDB" id="A0A3Q2LHR8"/>
<feature type="chain" id="PRO_5023899526" description="Immunoglobulin V-set domain-containing protein" evidence="5">
    <location>
        <begin position="36"/>
        <end position="144"/>
    </location>
</feature>
<dbReference type="SMR" id="A0A3Q2LHR8"/>
<dbReference type="PANTHER" id="PTHR44427">
    <property type="entry name" value="CARCINOEMBRYONIC ANTIGEN-RELATED CELL ADHESION MOLECULE 19"/>
    <property type="match status" value="1"/>
</dbReference>
<dbReference type="FunFam" id="2.60.40.10:FF:000340">
    <property type="entry name" value="Carcinoembryonic antigen-related cell adhesion molecule 1"/>
    <property type="match status" value="1"/>
</dbReference>
<dbReference type="Bgee" id="ENSECAG00000028632">
    <property type="expression patterns" value="Expressed in trophoblast and 13 other cell types or tissues"/>
</dbReference>
<evidence type="ECO:0000256" key="4">
    <source>
        <dbReference type="ARBA" id="ARBA00038222"/>
    </source>
</evidence>
<dbReference type="InParanoid" id="A0A3Q2LHR8"/>
<dbReference type="CDD" id="cd05774">
    <property type="entry name" value="IgV_CEACAM_D1"/>
    <property type="match status" value="1"/>
</dbReference>
<dbReference type="Proteomes" id="UP000002281">
    <property type="component" value="Chromosome 10"/>
</dbReference>
<organism evidence="7 8">
    <name type="scientific">Equus caballus</name>
    <name type="common">Horse</name>
    <dbReference type="NCBI Taxonomy" id="9796"/>
    <lineage>
        <taxon>Eukaryota</taxon>
        <taxon>Metazoa</taxon>
        <taxon>Chordata</taxon>
        <taxon>Craniata</taxon>
        <taxon>Vertebrata</taxon>
        <taxon>Euteleostomi</taxon>
        <taxon>Mammalia</taxon>
        <taxon>Eutheria</taxon>
        <taxon>Laurasiatheria</taxon>
        <taxon>Perissodactyla</taxon>
        <taxon>Equidae</taxon>
        <taxon>Equus</taxon>
    </lineage>
</organism>
<evidence type="ECO:0000313" key="7">
    <source>
        <dbReference type="Ensembl" id="ENSECAP00000040555.2"/>
    </source>
</evidence>
<dbReference type="InterPro" id="IPR013783">
    <property type="entry name" value="Ig-like_fold"/>
</dbReference>
<accession>A0A3Q2LHR8</accession>
<dbReference type="PaxDb" id="9796-ENSECAP00000040555"/>
<dbReference type="PANTHER" id="PTHR44427:SF1">
    <property type="entry name" value="CARCINOEMBRYONIC ANTIGEN-RELATED CELL ADHESION MOLECULE 1"/>
    <property type="match status" value="1"/>
</dbReference>
<keyword evidence="3" id="KW-0393">Immunoglobulin domain</keyword>
<reference evidence="7" key="3">
    <citation type="submission" date="2025-09" db="UniProtKB">
        <authorList>
            <consortium name="Ensembl"/>
        </authorList>
    </citation>
    <scope>IDENTIFICATION</scope>
    <source>
        <strain evidence="7">Thoroughbred</strain>
    </source>
</reference>
<sequence>METPSASVHRGHVPCQGLLLAVLLSTIWNPPTTAGFNIESVPSKAVVGTDVILLVTNLPQNLSAYMWYKGDRVEPKLHILSYAIHTSKITSGPGYNGRQKIYADGSLLFQNATQEDTGYYTLEVVKRNFLIDMGLGQLHIYKPV</sequence>
<reference evidence="7" key="2">
    <citation type="submission" date="2025-08" db="UniProtKB">
        <authorList>
            <consortium name="Ensembl"/>
        </authorList>
    </citation>
    <scope>IDENTIFICATION</scope>
    <source>
        <strain evidence="7">Thoroughbred</strain>
    </source>
</reference>